<evidence type="ECO:0000313" key="2">
    <source>
        <dbReference type="Proteomes" id="UP001470230"/>
    </source>
</evidence>
<dbReference type="SUPFAM" id="SSF48403">
    <property type="entry name" value="Ankyrin repeat"/>
    <property type="match status" value="1"/>
</dbReference>
<dbReference type="InterPro" id="IPR036770">
    <property type="entry name" value="Ankyrin_rpt-contain_sf"/>
</dbReference>
<dbReference type="EMBL" id="JAPFFF010000012">
    <property type="protein sequence ID" value="KAK8876659.1"/>
    <property type="molecule type" value="Genomic_DNA"/>
</dbReference>
<dbReference type="SUPFAM" id="SSF52058">
    <property type="entry name" value="L domain-like"/>
    <property type="match status" value="1"/>
</dbReference>
<keyword evidence="2" id="KW-1185">Reference proteome</keyword>
<organism evidence="1 2">
    <name type="scientific">Tritrichomonas musculus</name>
    <dbReference type="NCBI Taxonomy" id="1915356"/>
    <lineage>
        <taxon>Eukaryota</taxon>
        <taxon>Metamonada</taxon>
        <taxon>Parabasalia</taxon>
        <taxon>Tritrichomonadida</taxon>
        <taxon>Tritrichomonadidae</taxon>
        <taxon>Tritrichomonas</taxon>
    </lineage>
</organism>
<dbReference type="InterPro" id="IPR032675">
    <property type="entry name" value="LRR_dom_sf"/>
</dbReference>
<dbReference type="Gene3D" id="3.80.10.10">
    <property type="entry name" value="Ribonuclease Inhibitor"/>
    <property type="match status" value="2"/>
</dbReference>
<dbReference type="Proteomes" id="UP001470230">
    <property type="component" value="Unassembled WGS sequence"/>
</dbReference>
<dbReference type="InterPro" id="IPR026906">
    <property type="entry name" value="LRR_5"/>
</dbReference>
<comment type="caution">
    <text evidence="1">The sequence shown here is derived from an EMBL/GenBank/DDBJ whole genome shotgun (WGS) entry which is preliminary data.</text>
</comment>
<accession>A0ABR2JFV0</accession>
<protein>
    <recommendedName>
        <fullName evidence="3">Surface antigen BspA-like</fullName>
    </recommendedName>
</protein>
<evidence type="ECO:0000313" key="1">
    <source>
        <dbReference type="EMBL" id="KAK8876659.1"/>
    </source>
</evidence>
<dbReference type="PANTHER" id="PTHR45661:SF3">
    <property type="entry name" value="IG-LIKE DOMAIN-CONTAINING PROTEIN"/>
    <property type="match status" value="1"/>
</dbReference>
<proteinExistence type="predicted"/>
<evidence type="ECO:0008006" key="3">
    <source>
        <dbReference type="Google" id="ProtNLM"/>
    </source>
</evidence>
<dbReference type="PANTHER" id="PTHR45661">
    <property type="entry name" value="SURFACE ANTIGEN"/>
    <property type="match status" value="1"/>
</dbReference>
<dbReference type="InterPro" id="IPR053139">
    <property type="entry name" value="Surface_bspA-like"/>
</dbReference>
<reference evidence="1 2" key="1">
    <citation type="submission" date="2024-04" db="EMBL/GenBank/DDBJ databases">
        <title>Tritrichomonas musculus Genome.</title>
        <authorList>
            <person name="Alves-Ferreira E."/>
            <person name="Grigg M."/>
            <person name="Lorenzi H."/>
            <person name="Galac M."/>
        </authorList>
    </citation>
    <scope>NUCLEOTIDE SEQUENCE [LARGE SCALE GENOMIC DNA]</scope>
    <source>
        <strain evidence="1 2">EAF2021</strain>
    </source>
</reference>
<name>A0ABR2JFV0_9EUKA</name>
<gene>
    <name evidence="1" type="ORF">M9Y10_006879</name>
</gene>
<dbReference type="Pfam" id="PF13306">
    <property type="entry name" value="LRR_5"/>
    <property type="match status" value="2"/>
</dbReference>
<sequence length="535" mass="61963">MEIIEYIDKKKEIYYALQDYINDDEFPEDSFKLFTELLEKYKIFEKEEETLDILQILSFISANHCFTNDLFNKIEQIILYIQKDTNSELFDYDFFEIFKSSKKFLLYLLSRKLINIEDHQNEIKKLFPSTTDIFNKKVMEGKNDSYICTLIQNDSVEEFIKYVNQANINLTSRVPYSEYELNPLLSNSTIFQYAAFYGAIQIIQYLKNSHVNMPPSLWRYAIHSNNADLIHLLEDCKLVPDDPTFSYSLIESIQCHHMEIANYILYQYRSVNYELEFGRNIIPYIFRYRYYPFYPSEVGKLFNHPKNSFGFLLSDFYFPDVKKITIPSFVTMIFKEFFEKNNKFEQVLFKTPSSVVLIENNAFKDFSFLTEITIPSSMKMIGFNAFKNCISMKRVLFEKPSSLVSIGANAFNGCSSLVEIEIPSSVKAIDDSAFDGCESLEKVTFEAPSSLTSIGSSLFKGCKSLKQISIPSSITRIGTNAFKKCTSLIEISFDHNSSLTTIDSNAFDQCSSLIKFQMPKSLISIGNGNDFLNKK</sequence>